<dbReference type="CDD" id="cd00657">
    <property type="entry name" value="Ferritin_like"/>
    <property type="match status" value="1"/>
</dbReference>
<comment type="caution">
    <text evidence="2">The sequence shown here is derived from an EMBL/GenBank/DDBJ whole genome shotgun (WGS) entry which is preliminary data.</text>
</comment>
<dbReference type="AlphaFoldDB" id="A0A645BVX0"/>
<name>A0A645BVX0_9ZZZZ</name>
<dbReference type="InterPro" id="IPR012851">
    <property type="entry name" value="Spore_coat_CotF-like"/>
</dbReference>
<gene>
    <name evidence="2" type="ORF">SDC9_115695</name>
</gene>
<dbReference type="InterPro" id="IPR009078">
    <property type="entry name" value="Ferritin-like_SF"/>
</dbReference>
<evidence type="ECO:0000313" key="2">
    <source>
        <dbReference type="EMBL" id="MPM68761.1"/>
    </source>
</evidence>
<dbReference type="SUPFAM" id="SSF47240">
    <property type="entry name" value="Ferritin-like"/>
    <property type="match status" value="1"/>
</dbReference>
<proteinExistence type="predicted"/>
<reference evidence="2" key="1">
    <citation type="submission" date="2019-08" db="EMBL/GenBank/DDBJ databases">
        <authorList>
            <person name="Kucharzyk K."/>
            <person name="Murdoch R.W."/>
            <person name="Higgins S."/>
            <person name="Loffler F."/>
        </authorList>
    </citation>
    <scope>NUCLEOTIDE SEQUENCE</scope>
</reference>
<dbReference type="Gene3D" id="1.20.1260.10">
    <property type="match status" value="1"/>
</dbReference>
<sequence>MQTQIQLSQKERMLLEDEKSQEDICIIKYQNYSNQAQDPQLKQLFNTLATEEKHHFDMLNQMLQGQQPNMAHPQQNQQQTVQTQQSTYQGAMGNTGDKVLCSDLLATEKYVSGTYETGIFEAANPMVRQALQHIQKDEQSHGEQLFNYMNSHGMYTVQ</sequence>
<evidence type="ECO:0000256" key="1">
    <source>
        <dbReference type="SAM" id="MobiDB-lite"/>
    </source>
</evidence>
<accession>A0A645BVX0</accession>
<feature type="compositionally biased region" description="Low complexity" evidence="1">
    <location>
        <begin position="74"/>
        <end position="89"/>
    </location>
</feature>
<dbReference type="Pfam" id="PF07875">
    <property type="entry name" value="Coat_F"/>
    <property type="match status" value="1"/>
</dbReference>
<feature type="region of interest" description="Disordered" evidence="1">
    <location>
        <begin position="68"/>
        <end position="89"/>
    </location>
</feature>
<dbReference type="InterPro" id="IPR012347">
    <property type="entry name" value="Ferritin-like"/>
</dbReference>
<protein>
    <submittedName>
        <fullName evidence="2">Uncharacterized protein</fullName>
    </submittedName>
</protein>
<dbReference type="EMBL" id="VSSQ01022445">
    <property type="protein sequence ID" value="MPM68761.1"/>
    <property type="molecule type" value="Genomic_DNA"/>
</dbReference>
<organism evidence="2">
    <name type="scientific">bioreactor metagenome</name>
    <dbReference type="NCBI Taxonomy" id="1076179"/>
    <lineage>
        <taxon>unclassified sequences</taxon>
        <taxon>metagenomes</taxon>
        <taxon>ecological metagenomes</taxon>
    </lineage>
</organism>